<evidence type="ECO:0000256" key="13">
    <source>
        <dbReference type="SAM" id="SignalP"/>
    </source>
</evidence>
<accession>A0ABQ6C703</accession>
<reference evidence="16" key="1">
    <citation type="journal article" date="2019" name="Int. J. Syst. Evol. Microbiol.">
        <title>The Global Catalogue of Microorganisms (GCM) 10K type strain sequencing project: providing services to taxonomists for standard genome sequencing and annotation.</title>
        <authorList>
            <consortium name="The Broad Institute Genomics Platform"/>
            <consortium name="The Broad Institute Genome Sequencing Center for Infectious Disease"/>
            <person name="Wu L."/>
            <person name="Ma J."/>
        </authorList>
    </citation>
    <scope>NUCLEOTIDE SEQUENCE [LARGE SCALE GENOMIC DNA]</scope>
    <source>
        <strain evidence="16">NBRC 109341</strain>
    </source>
</reference>
<comment type="subunit">
    <text evidence="11">Homododecamer. Tetramer of trimer.</text>
</comment>
<dbReference type="InterPro" id="IPR004846">
    <property type="entry name" value="T2SS/T3SS_dom"/>
</dbReference>
<dbReference type="InterPro" id="IPR001775">
    <property type="entry name" value="GspD/PilQ"/>
</dbReference>
<dbReference type="Gene3D" id="3.30.1370.120">
    <property type="match status" value="1"/>
</dbReference>
<keyword evidence="16" id="KW-1185">Reference proteome</keyword>
<protein>
    <recommendedName>
        <fullName evidence="3">Type IV pilus biogenesis and competence protein PilQ</fullName>
    </recommendedName>
</protein>
<evidence type="ECO:0000256" key="4">
    <source>
        <dbReference type="ARBA" id="ARBA00022448"/>
    </source>
</evidence>
<keyword evidence="5 13" id="KW-0732">Signal</keyword>
<evidence type="ECO:0000256" key="3">
    <source>
        <dbReference type="ARBA" id="ARBA00014124"/>
    </source>
</evidence>
<feature type="signal peptide" evidence="13">
    <location>
        <begin position="1"/>
        <end position="29"/>
    </location>
</feature>
<dbReference type="NCBIfam" id="TIGR02515">
    <property type="entry name" value="IV_pilus_PilQ"/>
    <property type="match status" value="1"/>
</dbReference>
<feature type="domain" description="Secretin/TonB short N-terminal" evidence="14">
    <location>
        <begin position="309"/>
        <end position="357"/>
    </location>
</feature>
<comment type="subcellular location">
    <subcellularLocation>
        <location evidence="1 12">Cell outer membrane</location>
    </subcellularLocation>
</comment>
<dbReference type="PANTHER" id="PTHR30604:SF1">
    <property type="entry name" value="DNA UTILIZATION PROTEIN HOFQ"/>
    <property type="match status" value="1"/>
</dbReference>
<dbReference type="InterPro" id="IPR038591">
    <property type="entry name" value="NolW-like_sf"/>
</dbReference>
<evidence type="ECO:0000313" key="16">
    <source>
        <dbReference type="Proteomes" id="UP001156903"/>
    </source>
</evidence>
<dbReference type="Pfam" id="PF11741">
    <property type="entry name" value="AMIN"/>
    <property type="match status" value="2"/>
</dbReference>
<dbReference type="InterPro" id="IPR004845">
    <property type="entry name" value="T2SS_GspD_CS"/>
</dbReference>
<dbReference type="InterPro" id="IPR005644">
    <property type="entry name" value="NolW-like"/>
</dbReference>
<name>A0ABQ6C703_9BURK</name>
<evidence type="ECO:0000256" key="9">
    <source>
        <dbReference type="ARBA" id="ARBA00023287"/>
    </source>
</evidence>
<dbReference type="PANTHER" id="PTHR30604">
    <property type="entry name" value="PROTEIN TRANSPORT PROTEIN HOFQ"/>
    <property type="match status" value="1"/>
</dbReference>
<evidence type="ECO:0000256" key="12">
    <source>
        <dbReference type="RuleBase" id="RU004004"/>
    </source>
</evidence>
<evidence type="ECO:0000256" key="8">
    <source>
        <dbReference type="ARBA" id="ARBA00023237"/>
    </source>
</evidence>
<dbReference type="Gene3D" id="3.30.1370.130">
    <property type="match status" value="1"/>
</dbReference>
<dbReference type="Gene3D" id="2.60.40.3500">
    <property type="match status" value="1"/>
</dbReference>
<dbReference type="EMBL" id="BSPB01000032">
    <property type="protein sequence ID" value="GLS15735.1"/>
    <property type="molecule type" value="Genomic_DNA"/>
</dbReference>
<dbReference type="Pfam" id="PF03958">
    <property type="entry name" value="Secretin_N"/>
    <property type="match status" value="1"/>
</dbReference>
<evidence type="ECO:0000256" key="2">
    <source>
        <dbReference type="ARBA" id="ARBA00006304"/>
    </source>
</evidence>
<dbReference type="Pfam" id="PF00263">
    <property type="entry name" value="Secretin"/>
    <property type="match status" value="1"/>
</dbReference>
<evidence type="ECO:0000256" key="1">
    <source>
        <dbReference type="ARBA" id="ARBA00004442"/>
    </source>
</evidence>
<sequence>MKTTYPLDTLQSAKSSRFLISLVAGMALAAAGVCAHAQNAIKAVTGTSQGGSEVVRIELAEAFSGAPSGFVIQSPARVALDLPGVINGLGRSAIDINQGNVRSANVVQAGDRTRVVINLKQPANYVTKSDGKFLLVVLDSPQAAGQVPSPVTSFAASTPVAANTASAIRDIDFRRGTDGAGRVVVELGSSQVGVDIRQQGQNLVVEFLQSNLAEGLRRRLDVTDFGTPVQSIVSSQTGDRVRMVVTPRGNWEHSAYQSDNQFVLEVREQKVDPTKLTQGPGYNGEKLSLNFQNIEIRSLLQVIADFTNFNVVTSDSVSGSLTLRLKDVPWDQALDIILQAKGLDKRKTGNVLWIAPKDEIAAREKQDLEARAALENLEILRTQGFQLNYAKAGDIATQLTSAGTGGGSSRILSARGSVIAEPRTNQLFVTDVPAKLEQIQQFITKLDVPVRQVLIEARIVEADDRFSQSIGVRLGGADLRGVRGGEAGYPVAGVNRVALGGSYDAVATTTGQSSAALTNNNTSFINLPSTGANGFSAASFAVSLFSSAANRFLNLELSALEADGRGKVVSSPRVVTADQVTALIEQGTEFPYQSATSSGATAVSFRKANLKLEVTPQITPEGGIILDVDVNKDSRGETTTAGIAINTKHVKTQVLVENGGTVVIGGIFEQTETNDITKVPLLGDVPVVGNLFKNRSKTTNKSELLVFITPRTISDRGVSR</sequence>
<keyword evidence="7" id="KW-0472">Membrane</keyword>
<dbReference type="InterPro" id="IPR011662">
    <property type="entry name" value="Secretin/TonB_short_N"/>
</dbReference>
<dbReference type="InterPro" id="IPR051808">
    <property type="entry name" value="Type_IV_pilus_biogenesis"/>
</dbReference>
<dbReference type="PRINTS" id="PR00811">
    <property type="entry name" value="BCTERIALGSPD"/>
</dbReference>
<dbReference type="PROSITE" id="PS00875">
    <property type="entry name" value="T2SP_D"/>
    <property type="match status" value="1"/>
</dbReference>
<keyword evidence="6" id="KW-0653">Protein transport</keyword>
<dbReference type="SMART" id="SM00965">
    <property type="entry name" value="STN"/>
    <property type="match status" value="1"/>
</dbReference>
<evidence type="ECO:0000256" key="10">
    <source>
        <dbReference type="ARBA" id="ARBA00024678"/>
    </source>
</evidence>
<proteinExistence type="inferred from homology"/>
<keyword evidence="9" id="KW-0178">Competence</keyword>
<dbReference type="Proteomes" id="UP001156903">
    <property type="component" value="Unassembled WGS sequence"/>
</dbReference>
<evidence type="ECO:0000256" key="5">
    <source>
        <dbReference type="ARBA" id="ARBA00022729"/>
    </source>
</evidence>
<evidence type="ECO:0000256" key="6">
    <source>
        <dbReference type="ARBA" id="ARBA00022927"/>
    </source>
</evidence>
<keyword evidence="4 12" id="KW-0813">Transport</keyword>
<evidence type="ECO:0000259" key="14">
    <source>
        <dbReference type="SMART" id="SM00965"/>
    </source>
</evidence>
<comment type="function">
    <text evidence="10">Required for type IV pilus biogenesis and competence. Could function as a pore for exit of the pilus but also as a channel for entry of heme and antimicrobial agents and uptake of transforming DNA.</text>
</comment>
<evidence type="ECO:0000313" key="15">
    <source>
        <dbReference type="EMBL" id="GLS15735.1"/>
    </source>
</evidence>
<comment type="similarity">
    <text evidence="2">Belongs to the bacterial secretin family. PilQ subfamily.</text>
</comment>
<feature type="chain" id="PRO_5045395414" description="Type IV pilus biogenesis and competence protein PilQ" evidence="13">
    <location>
        <begin position="30"/>
        <end position="720"/>
    </location>
</feature>
<gene>
    <name evidence="15" type="ORF">GCM10007935_31720</name>
</gene>
<dbReference type="Gene3D" id="2.60.40.3470">
    <property type="match status" value="1"/>
</dbReference>
<organism evidence="15 16">
    <name type="scientific">Hydrogenophaga electricum</name>
    <dbReference type="NCBI Taxonomy" id="1230953"/>
    <lineage>
        <taxon>Bacteria</taxon>
        <taxon>Pseudomonadati</taxon>
        <taxon>Pseudomonadota</taxon>
        <taxon>Betaproteobacteria</taxon>
        <taxon>Burkholderiales</taxon>
        <taxon>Comamonadaceae</taxon>
        <taxon>Hydrogenophaga</taxon>
    </lineage>
</organism>
<keyword evidence="8" id="KW-0998">Cell outer membrane</keyword>
<dbReference type="Pfam" id="PF07660">
    <property type="entry name" value="STN"/>
    <property type="match status" value="1"/>
</dbReference>
<comment type="caution">
    <text evidence="15">The sequence shown here is derived from an EMBL/GenBank/DDBJ whole genome shotgun (WGS) entry which is preliminary data.</text>
</comment>
<dbReference type="InterPro" id="IPR013355">
    <property type="entry name" value="Pilus_4_PilQ"/>
</dbReference>
<evidence type="ECO:0000256" key="11">
    <source>
        <dbReference type="ARBA" id="ARBA00025897"/>
    </source>
</evidence>
<evidence type="ECO:0000256" key="7">
    <source>
        <dbReference type="ARBA" id="ARBA00023136"/>
    </source>
</evidence>
<dbReference type="InterPro" id="IPR021731">
    <property type="entry name" value="AMIN_dom"/>
</dbReference>